<accession>A0AA35KJF5</accession>
<feature type="region of interest" description="Disordered" evidence="1">
    <location>
        <begin position="1"/>
        <end position="33"/>
    </location>
</feature>
<evidence type="ECO:0000313" key="3">
    <source>
        <dbReference type="Proteomes" id="UP001178461"/>
    </source>
</evidence>
<evidence type="ECO:0000256" key="1">
    <source>
        <dbReference type="SAM" id="MobiDB-lite"/>
    </source>
</evidence>
<dbReference type="Proteomes" id="UP001178461">
    <property type="component" value="Chromosome 6"/>
</dbReference>
<evidence type="ECO:0000313" key="2">
    <source>
        <dbReference type="EMBL" id="CAI5778409.1"/>
    </source>
</evidence>
<sequence length="66" mass="7272">MQMLLVSKAERKREEQHLRGPHPAKNTHTPNPTRMKLFQGLSTACIPIGALIANSPLLKAETSAHC</sequence>
<organism evidence="2 3">
    <name type="scientific">Podarcis lilfordi</name>
    <name type="common">Lilford's wall lizard</name>
    <dbReference type="NCBI Taxonomy" id="74358"/>
    <lineage>
        <taxon>Eukaryota</taxon>
        <taxon>Metazoa</taxon>
        <taxon>Chordata</taxon>
        <taxon>Craniata</taxon>
        <taxon>Vertebrata</taxon>
        <taxon>Euteleostomi</taxon>
        <taxon>Lepidosauria</taxon>
        <taxon>Squamata</taxon>
        <taxon>Bifurcata</taxon>
        <taxon>Unidentata</taxon>
        <taxon>Episquamata</taxon>
        <taxon>Laterata</taxon>
        <taxon>Lacertibaenia</taxon>
        <taxon>Lacertidae</taxon>
        <taxon>Podarcis</taxon>
    </lineage>
</organism>
<gene>
    <name evidence="2" type="ORF">PODLI_1B020278</name>
</gene>
<proteinExistence type="predicted"/>
<name>A0AA35KJF5_9SAUR</name>
<dbReference type="AlphaFoldDB" id="A0AA35KJF5"/>
<reference evidence="2" key="1">
    <citation type="submission" date="2022-12" db="EMBL/GenBank/DDBJ databases">
        <authorList>
            <person name="Alioto T."/>
            <person name="Alioto T."/>
            <person name="Gomez Garrido J."/>
        </authorList>
    </citation>
    <scope>NUCLEOTIDE SEQUENCE</scope>
</reference>
<feature type="compositionally biased region" description="Basic and acidic residues" evidence="1">
    <location>
        <begin position="8"/>
        <end position="18"/>
    </location>
</feature>
<keyword evidence="3" id="KW-1185">Reference proteome</keyword>
<protein>
    <submittedName>
        <fullName evidence="2">Uncharacterized protein</fullName>
    </submittedName>
</protein>
<dbReference type="EMBL" id="OX395131">
    <property type="protein sequence ID" value="CAI5778409.1"/>
    <property type="molecule type" value="Genomic_DNA"/>
</dbReference>